<sequence length="163" mass="17335">MSSNGSSSLNDHHAADNRPDIPPIITTTDFSPSINIVQEDEEEPSPLMSSPPRSPFYEQQHTRSFSEPAHGGLLAAPPSILRSGRTSLDVPYSPSASSWGSDGSTHVPPSPTLSTQSSVHFLPPTTLALRDNDPSGTVAKAAPPAPLRAVQRAPSRIHTRSAW</sequence>
<evidence type="ECO:0000313" key="2">
    <source>
        <dbReference type="Proteomes" id="UP001148662"/>
    </source>
</evidence>
<protein>
    <submittedName>
        <fullName evidence="1">Uncharacterized protein</fullName>
    </submittedName>
</protein>
<dbReference type="EMBL" id="JANHOG010002312">
    <property type="protein sequence ID" value="KAJ3524725.1"/>
    <property type="molecule type" value="Genomic_DNA"/>
</dbReference>
<organism evidence="1 2">
    <name type="scientific">Phlebia brevispora</name>
    <dbReference type="NCBI Taxonomy" id="194682"/>
    <lineage>
        <taxon>Eukaryota</taxon>
        <taxon>Fungi</taxon>
        <taxon>Dikarya</taxon>
        <taxon>Basidiomycota</taxon>
        <taxon>Agaricomycotina</taxon>
        <taxon>Agaricomycetes</taxon>
        <taxon>Polyporales</taxon>
        <taxon>Meruliaceae</taxon>
        <taxon>Phlebia</taxon>
    </lineage>
</organism>
<evidence type="ECO:0000313" key="1">
    <source>
        <dbReference type="EMBL" id="KAJ3524725.1"/>
    </source>
</evidence>
<keyword evidence="2" id="KW-1185">Reference proteome</keyword>
<proteinExistence type="predicted"/>
<reference evidence="1" key="1">
    <citation type="submission" date="2022-07" db="EMBL/GenBank/DDBJ databases">
        <title>Genome Sequence of Phlebia brevispora.</title>
        <authorList>
            <person name="Buettner E."/>
        </authorList>
    </citation>
    <scope>NUCLEOTIDE SEQUENCE</scope>
    <source>
        <strain evidence="1">MPL23</strain>
    </source>
</reference>
<comment type="caution">
    <text evidence="1">The sequence shown here is derived from an EMBL/GenBank/DDBJ whole genome shotgun (WGS) entry which is preliminary data.</text>
</comment>
<gene>
    <name evidence="1" type="ORF">NM688_g8513</name>
</gene>
<accession>A0ACC1RQJ9</accession>
<name>A0ACC1RQJ9_9APHY</name>
<dbReference type="Proteomes" id="UP001148662">
    <property type="component" value="Unassembled WGS sequence"/>
</dbReference>